<proteinExistence type="inferred from homology"/>
<reference evidence="6 7" key="1">
    <citation type="submission" date="2019-04" db="EMBL/GenBank/DDBJ databases">
        <title>High contiguity whole genome sequence and gene annotation resource for two Venturia nashicola isolates.</title>
        <authorList>
            <person name="Prokchorchik M."/>
            <person name="Won K."/>
            <person name="Lee Y."/>
            <person name="Choi E.D."/>
            <person name="Segonzac C."/>
            <person name="Sohn K.H."/>
        </authorList>
    </citation>
    <scope>NUCLEOTIDE SEQUENCE [LARGE SCALE GENOMIC DNA]</scope>
    <source>
        <strain evidence="6 7">PRI2</strain>
    </source>
</reference>
<evidence type="ECO:0000256" key="4">
    <source>
        <dbReference type="PIRSR" id="PIRSR600760-2"/>
    </source>
</evidence>
<dbReference type="PANTHER" id="PTHR20854:SF39">
    <property type="entry name" value="PROTEIN QUTG"/>
    <property type="match status" value="1"/>
</dbReference>
<dbReference type="InterPro" id="IPR020550">
    <property type="entry name" value="Inositol_monophosphatase_CS"/>
</dbReference>
<dbReference type="PROSITE" id="PS00629">
    <property type="entry name" value="IMP_1"/>
    <property type="match status" value="1"/>
</dbReference>
<dbReference type="Pfam" id="PF00459">
    <property type="entry name" value="Inositol_P"/>
    <property type="match status" value="1"/>
</dbReference>
<dbReference type="EMBL" id="SNSC02000004">
    <property type="protein sequence ID" value="TID25290.1"/>
    <property type="molecule type" value="Genomic_DNA"/>
</dbReference>
<dbReference type="AlphaFoldDB" id="A0A4Z1PNI5"/>
<dbReference type="InterPro" id="IPR033942">
    <property type="entry name" value="IMPase"/>
</dbReference>
<organism evidence="6 7">
    <name type="scientific">Venturia nashicola</name>
    <dbReference type="NCBI Taxonomy" id="86259"/>
    <lineage>
        <taxon>Eukaryota</taxon>
        <taxon>Fungi</taxon>
        <taxon>Dikarya</taxon>
        <taxon>Ascomycota</taxon>
        <taxon>Pezizomycotina</taxon>
        <taxon>Dothideomycetes</taxon>
        <taxon>Pleosporomycetidae</taxon>
        <taxon>Venturiales</taxon>
        <taxon>Venturiaceae</taxon>
        <taxon>Venturia</taxon>
    </lineage>
</organism>
<dbReference type="GO" id="GO:0046854">
    <property type="term" value="P:phosphatidylinositol phosphate biosynthetic process"/>
    <property type="evidence" value="ECO:0007669"/>
    <property type="project" value="InterPro"/>
</dbReference>
<dbReference type="UniPathway" id="UPA00823">
    <property type="reaction ID" value="UER00788"/>
</dbReference>
<accession>A0A4Z1PNI5</accession>
<dbReference type="Gene3D" id="3.40.190.80">
    <property type="match status" value="1"/>
</dbReference>
<dbReference type="InterPro" id="IPR020583">
    <property type="entry name" value="Inositol_monoP_metal-BS"/>
</dbReference>
<gene>
    <name evidence="6" type="ORF">E6O75_ATG04495</name>
</gene>
<dbReference type="EC" id="3.1.3.25" evidence="5"/>
<evidence type="ECO:0000256" key="1">
    <source>
        <dbReference type="ARBA" id="ARBA00009759"/>
    </source>
</evidence>
<dbReference type="PANTHER" id="PTHR20854">
    <property type="entry name" value="INOSITOL MONOPHOSPHATASE"/>
    <property type="match status" value="1"/>
</dbReference>
<dbReference type="PRINTS" id="PR00377">
    <property type="entry name" value="IMPHPHTASES"/>
</dbReference>
<comment type="caution">
    <text evidence="6">The sequence shown here is derived from an EMBL/GenBank/DDBJ whole genome shotgun (WGS) entry which is preliminary data.</text>
</comment>
<protein>
    <recommendedName>
        <fullName evidence="5">Inositol-1-monophosphatase</fullName>
        <ecNumber evidence="5">3.1.3.25</ecNumber>
    </recommendedName>
</protein>
<dbReference type="FunFam" id="3.40.190.80:FF:000019">
    <property type="entry name" value="Inositol-1-monophosphatase"/>
    <property type="match status" value="1"/>
</dbReference>
<feature type="binding site" evidence="4">
    <location>
        <position position="278"/>
    </location>
    <ligand>
        <name>Mg(2+)</name>
        <dbReference type="ChEBI" id="CHEBI:18420"/>
        <label>1</label>
        <note>catalytic</note>
    </ligand>
</feature>
<dbReference type="SUPFAM" id="SSF56655">
    <property type="entry name" value="Carbohydrate phosphatase"/>
    <property type="match status" value="1"/>
</dbReference>
<dbReference type="CDD" id="cd01639">
    <property type="entry name" value="IMPase"/>
    <property type="match status" value="1"/>
</dbReference>
<evidence type="ECO:0000256" key="3">
    <source>
        <dbReference type="ARBA" id="ARBA00022842"/>
    </source>
</evidence>
<dbReference type="GO" id="GO:0006021">
    <property type="term" value="P:inositol biosynthetic process"/>
    <property type="evidence" value="ECO:0007669"/>
    <property type="project" value="UniProtKB-UniPathway"/>
</dbReference>
<dbReference type="GO" id="GO:0008934">
    <property type="term" value="F:inositol monophosphate 1-phosphatase activity"/>
    <property type="evidence" value="ECO:0007669"/>
    <property type="project" value="InterPro"/>
</dbReference>
<keyword evidence="3 4" id="KW-0460">Magnesium</keyword>
<feature type="binding site" evidence="4">
    <location>
        <position position="128"/>
    </location>
    <ligand>
        <name>Mg(2+)</name>
        <dbReference type="ChEBI" id="CHEBI:18420"/>
        <label>1</label>
        <note>catalytic</note>
    </ligand>
</feature>
<sequence length="356" mass="39285">MPSIGEKELEEIYAFSIQLGKDAGNLLLEAASLRMQGDGRKEQASVEKASSVDLVTQTDEGKLQFICHDCVQFGNRVLKTSFADVEAFIKRQITSRYPSHDFVGEESYSKGDTKTYLVKDTTPTWCVDPLDGTVNYVHLFPMYCVSIAFILEGKPTIGVINAPFLHQLFHACKGKGAWLNEKQQLPLVRNPIPSMPAQAPKGCILSCEWGKDRRDVPDGNMYRKQESFLNMATEVGGRGGKGGMVHGVRMLGSATMDLAYTAMGSFDIWWEGGCWEWDVAAGICILQEAGGLVTKGNPPEDPLTAPIEDVNLGSRLYLGIRATGPSDGETARQGQERAVREVWRRVRELDYSRPGI</sequence>
<feature type="binding site" evidence="4">
    <location>
        <position position="131"/>
    </location>
    <ligand>
        <name>Mg(2+)</name>
        <dbReference type="ChEBI" id="CHEBI:18420"/>
        <label>1</label>
        <note>catalytic</note>
    </ligand>
</feature>
<feature type="binding site" evidence="4">
    <location>
        <position position="130"/>
    </location>
    <ligand>
        <name>Mg(2+)</name>
        <dbReference type="ChEBI" id="CHEBI:18420"/>
        <label>1</label>
        <note>catalytic</note>
    </ligand>
</feature>
<evidence type="ECO:0000256" key="5">
    <source>
        <dbReference type="RuleBase" id="RU364068"/>
    </source>
</evidence>
<keyword evidence="5" id="KW-0378">Hydrolase</keyword>
<evidence type="ECO:0000313" key="7">
    <source>
        <dbReference type="Proteomes" id="UP000298493"/>
    </source>
</evidence>
<dbReference type="Gene3D" id="3.30.540.10">
    <property type="entry name" value="Fructose-1,6-Bisphosphatase, subunit A, domain 1"/>
    <property type="match status" value="1"/>
</dbReference>
<comment type="similarity">
    <text evidence="1 5">Belongs to the inositol monophosphatase superfamily.</text>
</comment>
<evidence type="ECO:0000313" key="6">
    <source>
        <dbReference type="EMBL" id="TID25290.1"/>
    </source>
</evidence>
<evidence type="ECO:0000256" key="2">
    <source>
        <dbReference type="ARBA" id="ARBA00022723"/>
    </source>
</evidence>
<comment type="pathway">
    <text evidence="5">Polyol metabolism; myo-inositol biosynthesis; myo-inositol from D-glucose 6-phosphate: step 2/2.</text>
</comment>
<name>A0A4Z1PNI5_9PEZI</name>
<dbReference type="OrthoDB" id="10254945at2759"/>
<keyword evidence="7" id="KW-1185">Reference proteome</keyword>
<keyword evidence="2 4" id="KW-0479">Metal-binding</keyword>
<comment type="catalytic activity">
    <reaction evidence="5">
        <text>a myo-inositol phosphate + H2O = myo-inositol + phosphate</text>
        <dbReference type="Rhea" id="RHEA:24056"/>
        <dbReference type="ChEBI" id="CHEBI:15377"/>
        <dbReference type="ChEBI" id="CHEBI:17268"/>
        <dbReference type="ChEBI" id="CHEBI:43474"/>
        <dbReference type="ChEBI" id="CHEBI:84139"/>
        <dbReference type="EC" id="3.1.3.25"/>
    </reaction>
</comment>
<dbReference type="GO" id="GO:0046872">
    <property type="term" value="F:metal ion binding"/>
    <property type="evidence" value="ECO:0007669"/>
    <property type="project" value="UniProtKB-KW"/>
</dbReference>
<dbReference type="STRING" id="86259.A0A4Z1PNI5"/>
<dbReference type="Proteomes" id="UP000298493">
    <property type="component" value="Unassembled WGS sequence"/>
</dbReference>
<feature type="binding site" evidence="4">
    <location>
        <position position="105"/>
    </location>
    <ligand>
        <name>Mg(2+)</name>
        <dbReference type="ChEBI" id="CHEBI:18420"/>
        <label>1</label>
        <note>catalytic</note>
    </ligand>
</feature>
<dbReference type="PROSITE" id="PS00630">
    <property type="entry name" value="IMP_2"/>
    <property type="match status" value="1"/>
</dbReference>
<dbReference type="GO" id="GO:0007165">
    <property type="term" value="P:signal transduction"/>
    <property type="evidence" value="ECO:0007669"/>
    <property type="project" value="TreeGrafter"/>
</dbReference>
<comment type="cofactor">
    <cofactor evidence="4 5">
        <name>Mg(2+)</name>
        <dbReference type="ChEBI" id="CHEBI:18420"/>
    </cofactor>
</comment>
<dbReference type="InterPro" id="IPR000760">
    <property type="entry name" value="Inositol_monophosphatase-like"/>
</dbReference>